<dbReference type="Proteomes" id="UP000182840">
    <property type="component" value="Chromosome"/>
</dbReference>
<accession>A0A1L3SP53</accession>
<gene>
    <name evidence="2" type="ORF">BSQ44_06830</name>
</gene>
<dbReference type="OrthoDB" id="2086764at2"/>
<proteinExistence type="predicted"/>
<feature type="region of interest" description="Disordered" evidence="1">
    <location>
        <begin position="219"/>
        <end position="240"/>
    </location>
</feature>
<feature type="compositionally biased region" description="Basic and acidic residues" evidence="1">
    <location>
        <begin position="177"/>
        <end position="186"/>
    </location>
</feature>
<dbReference type="KEGG" id="meso:BSQ44_06830"/>
<dbReference type="AlphaFoldDB" id="A0A1L3SP53"/>
<evidence type="ECO:0000313" key="3">
    <source>
        <dbReference type="Proteomes" id="UP000182840"/>
    </source>
</evidence>
<protein>
    <recommendedName>
        <fullName evidence="4">DUF3102 domain-containing protein</fullName>
    </recommendedName>
</protein>
<keyword evidence="3" id="KW-1185">Reference proteome</keyword>
<dbReference type="EMBL" id="CP018171">
    <property type="protein sequence ID" value="APH71115.1"/>
    <property type="molecule type" value="Genomic_DNA"/>
</dbReference>
<evidence type="ECO:0000256" key="1">
    <source>
        <dbReference type="SAM" id="MobiDB-lite"/>
    </source>
</evidence>
<evidence type="ECO:0008006" key="4">
    <source>
        <dbReference type="Google" id="ProtNLM"/>
    </source>
</evidence>
<feature type="compositionally biased region" description="Polar residues" evidence="1">
    <location>
        <begin position="140"/>
        <end position="151"/>
    </location>
</feature>
<evidence type="ECO:0000313" key="2">
    <source>
        <dbReference type="EMBL" id="APH71115.1"/>
    </source>
</evidence>
<feature type="region of interest" description="Disordered" evidence="1">
    <location>
        <begin position="127"/>
        <end position="186"/>
    </location>
</feature>
<sequence length="240" mass="26736">MNTGTKSAADLASEAPKILKMLEGIRIDKVKVGEELISIKESLKRGEFDLWCENHLKTPKRTLSDYMWMAKAKKRLAEKNVDFTLFRGTSLVKIANCSTSALNQIVAKAQGKTDLFDAELVARIVNNRKSSKPSRPAKPTTRSATAKSDTISAKVENTPEPNTEEPNDADPYVPQEGEIKPETEESNPHLIRLLVLLDTLDPDDRAEARQCLRDLNLPVPYDEPRAPPMLTYQSQPTSAH</sequence>
<name>A0A1L3SP53_9HYPH</name>
<dbReference type="STRING" id="1670800.BSQ44_06830"/>
<feature type="compositionally biased region" description="Polar residues" evidence="1">
    <location>
        <begin position="231"/>
        <end position="240"/>
    </location>
</feature>
<dbReference type="RefSeq" id="WP_072602520.1">
    <property type="nucleotide sequence ID" value="NZ_CP018171.1"/>
</dbReference>
<organism evidence="2 3">
    <name type="scientific">Aquibium oceanicum</name>
    <dbReference type="NCBI Taxonomy" id="1670800"/>
    <lineage>
        <taxon>Bacteria</taxon>
        <taxon>Pseudomonadati</taxon>
        <taxon>Pseudomonadota</taxon>
        <taxon>Alphaproteobacteria</taxon>
        <taxon>Hyphomicrobiales</taxon>
        <taxon>Phyllobacteriaceae</taxon>
        <taxon>Aquibium</taxon>
    </lineage>
</organism>
<reference evidence="3" key="1">
    <citation type="submission" date="2016-11" db="EMBL/GenBank/DDBJ databases">
        <title>Mesorhizobium oceanicum sp. nov., isolated from deep seawater in South China Sea.</title>
        <authorList>
            <person name="Fu G.-Y."/>
        </authorList>
    </citation>
    <scope>NUCLEOTIDE SEQUENCE [LARGE SCALE GENOMIC DNA]</scope>
    <source>
        <strain evidence="3">B7</strain>
    </source>
</reference>